<dbReference type="Pfam" id="PF00403">
    <property type="entry name" value="HMA"/>
    <property type="match status" value="1"/>
</dbReference>
<dbReference type="InterPro" id="IPR006121">
    <property type="entry name" value="HMA_dom"/>
</dbReference>
<dbReference type="GeneID" id="69118148"/>
<dbReference type="EMBL" id="JBHRWN010000002">
    <property type="protein sequence ID" value="MFC3478837.1"/>
    <property type="molecule type" value="Genomic_DNA"/>
</dbReference>
<organism evidence="2 3">
    <name type="scientific">Halobacterium litoreum</name>
    <dbReference type="NCBI Taxonomy" id="2039234"/>
    <lineage>
        <taxon>Archaea</taxon>
        <taxon>Methanobacteriati</taxon>
        <taxon>Methanobacteriota</taxon>
        <taxon>Stenosarchaea group</taxon>
        <taxon>Halobacteria</taxon>
        <taxon>Halobacteriales</taxon>
        <taxon>Halobacteriaceae</taxon>
        <taxon>Halobacterium</taxon>
    </lineage>
</organism>
<dbReference type="PROSITE" id="PS50846">
    <property type="entry name" value="HMA_2"/>
    <property type="match status" value="1"/>
</dbReference>
<gene>
    <name evidence="2" type="ORF">ACFOKC_13990</name>
</gene>
<dbReference type="Proteomes" id="UP001595660">
    <property type="component" value="Unassembled WGS sequence"/>
</dbReference>
<evidence type="ECO:0000313" key="3">
    <source>
        <dbReference type="Proteomes" id="UP001595660"/>
    </source>
</evidence>
<accession>A0ABD5NIM1</accession>
<dbReference type="Gene3D" id="3.30.70.100">
    <property type="match status" value="1"/>
</dbReference>
<dbReference type="CDD" id="cd00371">
    <property type="entry name" value="HMA"/>
    <property type="match status" value="1"/>
</dbReference>
<comment type="caution">
    <text evidence="2">The sequence shown here is derived from an EMBL/GenBank/DDBJ whole genome shotgun (WGS) entry which is preliminary data.</text>
</comment>
<proteinExistence type="predicted"/>
<dbReference type="InterPro" id="IPR036163">
    <property type="entry name" value="HMA_dom_sf"/>
</dbReference>
<protein>
    <submittedName>
        <fullName evidence="2">Heavy-metal-associated domain-containing protein</fullName>
    </submittedName>
</protein>
<evidence type="ECO:0000313" key="2">
    <source>
        <dbReference type="EMBL" id="MFC3478837.1"/>
    </source>
</evidence>
<dbReference type="RefSeq" id="WP_232569691.1">
    <property type="nucleotide sequence ID" value="NZ_CP089466.1"/>
</dbReference>
<sequence>MSRTLSVDGMGCDGCEDIVENALNGVDGVTDAEADHEAGAATVEGDADREDLLRSVELAGYEAAVDGA</sequence>
<dbReference type="SUPFAM" id="SSF55008">
    <property type="entry name" value="HMA, heavy metal-associated domain"/>
    <property type="match status" value="1"/>
</dbReference>
<keyword evidence="3" id="KW-1185">Reference proteome</keyword>
<reference evidence="2 3" key="1">
    <citation type="journal article" date="2019" name="Int. J. Syst. Evol. Microbiol.">
        <title>The Global Catalogue of Microorganisms (GCM) 10K type strain sequencing project: providing services to taxonomists for standard genome sequencing and annotation.</title>
        <authorList>
            <consortium name="The Broad Institute Genomics Platform"/>
            <consortium name="The Broad Institute Genome Sequencing Center for Infectious Disease"/>
            <person name="Wu L."/>
            <person name="Ma J."/>
        </authorList>
    </citation>
    <scope>NUCLEOTIDE SEQUENCE [LARGE SCALE GENOMIC DNA]</scope>
    <source>
        <strain evidence="2 3">CGMCC 1.12562</strain>
    </source>
</reference>
<name>A0ABD5NIM1_9EURY</name>
<evidence type="ECO:0000259" key="1">
    <source>
        <dbReference type="PROSITE" id="PS50846"/>
    </source>
</evidence>
<dbReference type="AlphaFoldDB" id="A0ABD5NIM1"/>
<feature type="domain" description="HMA" evidence="1">
    <location>
        <begin position="1"/>
        <end position="64"/>
    </location>
</feature>